<evidence type="ECO:0000313" key="1">
    <source>
        <dbReference type="EMBL" id="UNO36355.1"/>
    </source>
</evidence>
<sequence length="371" mass="41323">MKMTNILDSHNLAPATITASNAIFSASMLGQLTAFANLMADSRVSVPDHLAGKPADCMAIVMQSMQWGMNPYAVAQKTHLVSGKLGYEAQLVNAVISSSTAISGRFHYEYGGDWSRCTISKEVTVKRKGSKGEYTVTERVRAWSDADEMGLFVRVGAVIRGEKDITWSEPLYLSSVVVRNSPLWVSNPKQQIAYLALKYWARLYTPDVILGVYTKEELEGHMEKEINPMPAPDRVDIQTLSENVVIDGTEETQNVTGMDSWITDFRQRIEDADSTELTTELRQEVEAQKKSIDIGMYTELKGKVVQRHHRLNAVNRIEKMINDLPGSGDPDAETKFIALENALNAVKPHLGELYDSYSITLNDLKPEYVGV</sequence>
<organism evidence="1">
    <name type="scientific">Salmonella enterica subsp. enterica serovar Abeokuta</name>
    <dbReference type="NCBI Taxonomy" id="2926665"/>
    <lineage>
        <taxon>Bacteria</taxon>
        <taxon>Pseudomonadati</taxon>
        <taxon>Pseudomonadota</taxon>
        <taxon>Gammaproteobacteria</taxon>
        <taxon>Enterobacterales</taxon>
        <taxon>Enterobacteriaceae</taxon>
        <taxon>Salmonella</taxon>
    </lineage>
</organism>
<protein>
    <submittedName>
        <fullName evidence="1">Recombinase RecT</fullName>
    </submittedName>
</protein>
<dbReference type="AlphaFoldDB" id="A0A8T9IRW9"/>
<dbReference type="GO" id="GO:0006259">
    <property type="term" value="P:DNA metabolic process"/>
    <property type="evidence" value="ECO:0007669"/>
    <property type="project" value="InterPro"/>
</dbReference>
<proteinExistence type="predicted"/>
<dbReference type="InterPro" id="IPR018330">
    <property type="entry name" value="RecT_fam"/>
</dbReference>
<gene>
    <name evidence="1" type="ORF">MOV10_14365</name>
</gene>
<dbReference type="GO" id="GO:0003677">
    <property type="term" value="F:DNA binding"/>
    <property type="evidence" value="ECO:0007669"/>
    <property type="project" value="InterPro"/>
</dbReference>
<dbReference type="Pfam" id="PF03837">
    <property type="entry name" value="RecT"/>
    <property type="match status" value="1"/>
</dbReference>
<accession>A0A8T9IRW9</accession>
<reference evidence="1" key="1">
    <citation type="submission" date="2022-03" db="EMBL/GenBank/DDBJ databases">
        <title>Genome Sequence of a New Salmonella enterica Strain (Salmonella Abeokuta) isolated from Poultry Feed in Nigeria.</title>
        <authorList>
            <person name="Fagbamila I."/>
            <person name="Barco L."/>
            <person name="Monorella C."/>
            <person name="Beld M.V.D."/>
            <person name="Mooijman K."/>
            <person name="Hernandez-Segura A."/>
            <person name="Orsini M."/>
            <person name="Ajayi O."/>
            <person name="Ngulukun S."/>
            <person name="Jambalang A.-R."/>
            <person name="Sati N."/>
            <person name="Emmennaa P."/>
            <person name="Ankeli P."/>
            <person name="Muhammad M."/>
        </authorList>
    </citation>
    <scope>NUCLEOTIDE SEQUENCE</scope>
    <source>
        <strain evidence="1">OG19FER4</strain>
    </source>
</reference>
<dbReference type="EMBL" id="CP093445">
    <property type="protein sequence ID" value="UNO36355.1"/>
    <property type="molecule type" value="Genomic_DNA"/>
</dbReference>
<name>A0A8T9IRW9_SALET</name>
<dbReference type="RefSeq" id="WP_242106175.1">
    <property type="nucleotide sequence ID" value="NZ_CP093445.1"/>
</dbReference>